<feature type="region of interest" description="Disordered" evidence="1">
    <location>
        <begin position="1"/>
        <end position="84"/>
    </location>
</feature>
<name>A0A2A2LN62_9BILA</name>
<evidence type="ECO:0000259" key="2">
    <source>
        <dbReference type="Pfam" id="PF05764"/>
    </source>
</evidence>
<organism evidence="3 4">
    <name type="scientific">Diploscapter pachys</name>
    <dbReference type="NCBI Taxonomy" id="2018661"/>
    <lineage>
        <taxon>Eukaryota</taxon>
        <taxon>Metazoa</taxon>
        <taxon>Ecdysozoa</taxon>
        <taxon>Nematoda</taxon>
        <taxon>Chromadorea</taxon>
        <taxon>Rhabditida</taxon>
        <taxon>Rhabditina</taxon>
        <taxon>Rhabditomorpha</taxon>
        <taxon>Rhabditoidea</taxon>
        <taxon>Rhabditidae</taxon>
        <taxon>Diploscapter</taxon>
    </lineage>
</organism>
<evidence type="ECO:0000256" key="1">
    <source>
        <dbReference type="SAM" id="MobiDB-lite"/>
    </source>
</evidence>
<dbReference type="Pfam" id="PF05764">
    <property type="entry name" value="YL1"/>
    <property type="match status" value="1"/>
</dbReference>
<feature type="compositionally biased region" description="Acidic residues" evidence="1">
    <location>
        <begin position="55"/>
        <end position="71"/>
    </location>
</feature>
<keyword evidence="4" id="KW-1185">Reference proteome</keyword>
<feature type="region of interest" description="Disordered" evidence="1">
    <location>
        <begin position="108"/>
        <end position="159"/>
    </location>
</feature>
<accession>A0A2A2LN62</accession>
<dbReference type="AlphaFoldDB" id="A0A2A2LN62"/>
<dbReference type="PANTHER" id="PTHR13275:SF4">
    <property type="entry name" value="VACUOLAR PROTEIN SORTING-ASSOCIATED PROTEIN 72 HOMOLOG"/>
    <property type="match status" value="1"/>
</dbReference>
<dbReference type="InterPro" id="IPR046757">
    <property type="entry name" value="YL1_N"/>
</dbReference>
<dbReference type="STRING" id="2018661.A0A2A2LN62"/>
<dbReference type="GO" id="GO:0005634">
    <property type="term" value="C:nucleus"/>
    <property type="evidence" value="ECO:0007669"/>
    <property type="project" value="TreeGrafter"/>
</dbReference>
<feature type="compositionally biased region" description="Acidic residues" evidence="1">
    <location>
        <begin position="29"/>
        <end position="43"/>
    </location>
</feature>
<feature type="compositionally biased region" description="Basic and acidic residues" evidence="1">
    <location>
        <begin position="147"/>
        <end position="157"/>
    </location>
</feature>
<evidence type="ECO:0000313" key="4">
    <source>
        <dbReference type="Proteomes" id="UP000218231"/>
    </source>
</evidence>
<feature type="compositionally biased region" description="Basic and acidic residues" evidence="1">
    <location>
        <begin position="44"/>
        <end position="54"/>
    </location>
</feature>
<reference evidence="3 4" key="1">
    <citation type="journal article" date="2017" name="Curr. Biol.">
        <title>Genome architecture and evolution of a unichromosomal asexual nematode.</title>
        <authorList>
            <person name="Fradin H."/>
            <person name="Zegar C."/>
            <person name="Gutwein M."/>
            <person name="Lucas J."/>
            <person name="Kovtun M."/>
            <person name="Corcoran D."/>
            <person name="Baugh L.R."/>
            <person name="Kiontke K."/>
            <person name="Gunsalus K."/>
            <person name="Fitch D.H."/>
            <person name="Piano F."/>
        </authorList>
    </citation>
    <scope>NUCLEOTIDE SEQUENCE [LARGE SCALE GENOMIC DNA]</scope>
    <source>
        <strain evidence="3">PF1309</strain>
    </source>
</reference>
<feature type="domain" description="Vps72/YL1 N-terminal" evidence="2">
    <location>
        <begin position="79"/>
        <end position="168"/>
    </location>
</feature>
<dbReference type="OrthoDB" id="78296at2759"/>
<evidence type="ECO:0000313" key="3">
    <source>
        <dbReference type="EMBL" id="PAV87664.1"/>
    </source>
</evidence>
<dbReference type="PANTHER" id="PTHR13275">
    <property type="entry name" value="YL-1 PROTEIN TRANSCRIPTION FACTOR-LIKE 1"/>
    <property type="match status" value="1"/>
</dbReference>
<gene>
    <name evidence="3" type="ORF">WR25_15427</name>
</gene>
<comment type="caution">
    <text evidence="3">The sequence shown here is derived from an EMBL/GenBank/DDBJ whole genome shotgun (WGS) entry which is preliminary data.</text>
</comment>
<dbReference type="Proteomes" id="UP000218231">
    <property type="component" value="Unassembled WGS sequence"/>
</dbReference>
<feature type="compositionally biased region" description="Basic residues" evidence="1">
    <location>
        <begin position="8"/>
        <end position="23"/>
    </location>
</feature>
<proteinExistence type="predicted"/>
<protein>
    <recommendedName>
        <fullName evidence="2">Vps72/YL1 N-terminal domain-containing protein</fullName>
    </recommendedName>
</protein>
<sequence>MGRENSSSRRRSGGKNENKKRKSKKEEESDHEEDEQMETDDDSKEEKNEESSKGEDEESGSDSDSDEEEPVIEYMVANRARRGNAGAKMLQLIEETLQEDDFYKSAYGGFAEEDADAEYVSPNQSDDDEVDSDFDRPEDEEEPTSDTEGKVPLDPERKRKKDLLKKNKWVLSRIAGFGVKANVVDDVTQAQLLKEAEKTEKANLESLRR</sequence>
<feature type="compositionally biased region" description="Acidic residues" evidence="1">
    <location>
        <begin position="125"/>
        <end position="145"/>
    </location>
</feature>
<dbReference type="EMBL" id="LIAE01006555">
    <property type="protein sequence ID" value="PAV87664.1"/>
    <property type="molecule type" value="Genomic_DNA"/>
</dbReference>